<organism evidence="1">
    <name type="scientific">Anopheles atroparvus</name>
    <name type="common">European mosquito</name>
    <dbReference type="NCBI Taxonomy" id="41427"/>
    <lineage>
        <taxon>Eukaryota</taxon>
        <taxon>Metazoa</taxon>
        <taxon>Ecdysozoa</taxon>
        <taxon>Arthropoda</taxon>
        <taxon>Hexapoda</taxon>
        <taxon>Insecta</taxon>
        <taxon>Pterygota</taxon>
        <taxon>Neoptera</taxon>
        <taxon>Endopterygota</taxon>
        <taxon>Diptera</taxon>
        <taxon>Nematocera</taxon>
        <taxon>Culicoidea</taxon>
        <taxon>Culicidae</taxon>
        <taxon>Anophelinae</taxon>
        <taxon>Anopheles</taxon>
    </lineage>
</organism>
<dbReference type="EnsemblMetazoa" id="AATE013056-RA">
    <property type="protein sequence ID" value="AATE013056-PA.1"/>
    <property type="gene ID" value="AATE013056"/>
</dbReference>
<sequence>LPRLADTRHIIKHYGVNTAFTMELEELLSIIYSISTDDFFEIVTEVPFEYCQKKGCYYKTKAFMKNLQSFHAKHLERIVDADEYCFSVCHRIVNTLLEQYFGSNEVVKNMTCKLFLFLQPWVKQMSNDTKKKL</sequence>
<proteinExistence type="predicted"/>
<name>A0A182J7W8_ANOAO</name>
<reference evidence="1" key="1">
    <citation type="submission" date="2022-08" db="UniProtKB">
        <authorList>
            <consortium name="EnsemblMetazoa"/>
        </authorList>
    </citation>
    <scope>IDENTIFICATION</scope>
    <source>
        <strain evidence="1">EBRO</strain>
    </source>
</reference>
<protein>
    <submittedName>
        <fullName evidence="1">Uncharacterized protein</fullName>
    </submittedName>
</protein>
<evidence type="ECO:0000313" key="1">
    <source>
        <dbReference type="EnsemblMetazoa" id="AATE013056-PA.1"/>
    </source>
</evidence>
<dbReference type="EMBL" id="AXCP01009332">
    <property type="status" value="NOT_ANNOTATED_CDS"/>
    <property type="molecule type" value="Genomic_DNA"/>
</dbReference>
<dbReference type="AlphaFoldDB" id="A0A182J7W8"/>
<dbReference type="VEuPathDB" id="VectorBase:AATE013056"/>
<accession>A0A182J7W8</accession>